<dbReference type="Pfam" id="PF13518">
    <property type="entry name" value="HTH_28"/>
    <property type="match status" value="1"/>
</dbReference>
<dbReference type="InterPro" id="IPR047656">
    <property type="entry name" value="IS481-like_transpos"/>
</dbReference>
<dbReference type="SUPFAM" id="SSF53098">
    <property type="entry name" value="Ribonuclease H-like"/>
    <property type="match status" value="1"/>
</dbReference>
<dbReference type="Gene3D" id="3.30.420.10">
    <property type="entry name" value="Ribonuclease H-like superfamily/Ribonuclease H"/>
    <property type="match status" value="1"/>
</dbReference>
<sequence>MNNPHHGARLTVHSREQIVRRISSGQSASDVAEAFAVSVRTVRKWLARFRAGGSAALSNRASAPARVSARLPEPLIALVLHLRRSMRMTGAAIAHKLGLARSTVSRWLKRAGVGRLSRLDPPEPVRRYQRERPGELIHLDIKKLGRFDRPGHRITGTRTGCRNKGAGWDFVHVAIDDATRLAYVEVLGDERKATTTGFLLRALRWFRSQGIRVERVMTDNGSAYRSGRFATALRLLKIRHIFTRPYTPKTNGKAERFIQTLMCEWAYGLAYPSSQARNADLTRWLDWFNHARPHSAINGRTPADHVNNLLRTHI</sequence>
<protein>
    <submittedName>
        <fullName evidence="2">IS481 family transposase</fullName>
    </submittedName>
</protein>
<dbReference type="SUPFAM" id="SSF46689">
    <property type="entry name" value="Homeodomain-like"/>
    <property type="match status" value="1"/>
</dbReference>
<evidence type="ECO:0000313" key="2">
    <source>
        <dbReference type="EMBL" id="NML76264.1"/>
    </source>
</evidence>
<dbReference type="AlphaFoldDB" id="A0A7Y0AZC0"/>
<dbReference type="GO" id="GO:0003676">
    <property type="term" value="F:nucleic acid binding"/>
    <property type="evidence" value="ECO:0007669"/>
    <property type="project" value="InterPro"/>
</dbReference>
<gene>
    <name evidence="2" type="ORF">HHL25_19195</name>
</gene>
<dbReference type="NCBIfam" id="NF033577">
    <property type="entry name" value="transpos_IS481"/>
    <property type="match status" value="1"/>
</dbReference>
<dbReference type="PROSITE" id="PS50994">
    <property type="entry name" value="INTEGRASE"/>
    <property type="match status" value="1"/>
</dbReference>
<accession>A0A7Y0AZC0</accession>
<proteinExistence type="predicted"/>
<dbReference type="GO" id="GO:0015074">
    <property type="term" value="P:DNA integration"/>
    <property type="evidence" value="ECO:0007669"/>
    <property type="project" value="InterPro"/>
</dbReference>
<dbReference type="Gene3D" id="1.10.10.60">
    <property type="entry name" value="Homeodomain-like"/>
    <property type="match status" value="2"/>
</dbReference>
<dbReference type="InterPro" id="IPR055247">
    <property type="entry name" value="InsJ-like_HTH"/>
</dbReference>
<reference evidence="2 3" key="1">
    <citation type="submission" date="2020-04" db="EMBL/GenBank/DDBJ databases">
        <title>Rhizobium sp. S-51 isolated from soil.</title>
        <authorList>
            <person name="Dahal R.H."/>
        </authorList>
    </citation>
    <scope>NUCLEOTIDE SEQUENCE [LARGE SCALE GENOMIC DNA]</scope>
    <source>
        <strain evidence="2 3">S-51</strain>
    </source>
</reference>
<name>A0A7Y0AZC0_9HYPH</name>
<dbReference type="Proteomes" id="UP000541470">
    <property type="component" value="Unassembled WGS sequence"/>
</dbReference>
<dbReference type="RefSeq" id="WP_169594697.1">
    <property type="nucleotide sequence ID" value="NZ_JABBGK010000005.1"/>
</dbReference>
<feature type="domain" description="Integrase catalytic" evidence="1">
    <location>
        <begin position="129"/>
        <end position="310"/>
    </location>
</feature>
<comment type="caution">
    <text evidence="2">The sequence shown here is derived from an EMBL/GenBank/DDBJ whole genome shotgun (WGS) entry which is preliminary data.</text>
</comment>
<dbReference type="InterPro" id="IPR009057">
    <property type="entry name" value="Homeodomain-like_sf"/>
</dbReference>
<dbReference type="PANTHER" id="PTHR35004:SF7">
    <property type="entry name" value="INTEGRASE PROTEIN"/>
    <property type="match status" value="1"/>
</dbReference>
<evidence type="ECO:0000259" key="1">
    <source>
        <dbReference type="PROSITE" id="PS50994"/>
    </source>
</evidence>
<dbReference type="InterPro" id="IPR012337">
    <property type="entry name" value="RNaseH-like_sf"/>
</dbReference>
<dbReference type="InterPro" id="IPR036397">
    <property type="entry name" value="RNaseH_sf"/>
</dbReference>
<dbReference type="InterPro" id="IPR001584">
    <property type="entry name" value="Integrase_cat-core"/>
</dbReference>
<dbReference type="EMBL" id="JABBGK010000005">
    <property type="protein sequence ID" value="NML76264.1"/>
    <property type="molecule type" value="Genomic_DNA"/>
</dbReference>
<dbReference type="PANTHER" id="PTHR35004">
    <property type="entry name" value="TRANSPOSASE RV3428C-RELATED"/>
    <property type="match status" value="1"/>
</dbReference>
<evidence type="ECO:0000313" key="3">
    <source>
        <dbReference type="Proteomes" id="UP000541470"/>
    </source>
</evidence>
<organism evidence="2 3">
    <name type="scientific">Rhizobium terricola</name>
    <dbReference type="NCBI Taxonomy" id="2728849"/>
    <lineage>
        <taxon>Bacteria</taxon>
        <taxon>Pseudomonadati</taxon>
        <taxon>Pseudomonadota</taxon>
        <taxon>Alphaproteobacteria</taxon>
        <taxon>Hyphomicrobiales</taxon>
        <taxon>Rhizobiaceae</taxon>
        <taxon>Rhizobium/Agrobacterium group</taxon>
        <taxon>Rhizobium</taxon>
    </lineage>
</organism>
<dbReference type="Pfam" id="PF13683">
    <property type="entry name" value="rve_3"/>
    <property type="match status" value="1"/>
</dbReference>
<keyword evidence="3" id="KW-1185">Reference proteome</keyword>